<reference evidence="2" key="1">
    <citation type="journal article" date="2019" name="Int. J. Syst. Evol. Microbiol.">
        <title>The Global Catalogue of Microorganisms (GCM) 10K type strain sequencing project: providing services to taxonomists for standard genome sequencing and annotation.</title>
        <authorList>
            <consortium name="The Broad Institute Genomics Platform"/>
            <consortium name="The Broad Institute Genome Sequencing Center for Infectious Disease"/>
            <person name="Wu L."/>
            <person name="Ma J."/>
        </authorList>
    </citation>
    <scope>NUCLEOTIDE SEQUENCE [LARGE SCALE GENOMIC DNA]</scope>
    <source>
        <strain evidence="2">CGMCC 4.7396</strain>
    </source>
</reference>
<dbReference type="Gene3D" id="1.20.120.450">
    <property type="entry name" value="dinb family like domain"/>
    <property type="match status" value="1"/>
</dbReference>
<dbReference type="EMBL" id="JBHRWO010000006">
    <property type="protein sequence ID" value="MFC3492153.1"/>
    <property type="molecule type" value="Genomic_DNA"/>
</dbReference>
<dbReference type="RefSeq" id="WP_387972243.1">
    <property type="nucleotide sequence ID" value="NZ_JBHRWO010000006.1"/>
</dbReference>
<evidence type="ECO:0000313" key="2">
    <source>
        <dbReference type="Proteomes" id="UP001595712"/>
    </source>
</evidence>
<evidence type="ECO:0000313" key="1">
    <source>
        <dbReference type="EMBL" id="MFC3492153.1"/>
    </source>
</evidence>
<comment type="caution">
    <text evidence="1">The sequence shown here is derived from an EMBL/GenBank/DDBJ whole genome shotgun (WGS) entry which is preliminary data.</text>
</comment>
<organism evidence="1 2">
    <name type="scientific">Glycomyces rhizosphaerae</name>
    <dbReference type="NCBI Taxonomy" id="2054422"/>
    <lineage>
        <taxon>Bacteria</taxon>
        <taxon>Bacillati</taxon>
        <taxon>Actinomycetota</taxon>
        <taxon>Actinomycetes</taxon>
        <taxon>Glycomycetales</taxon>
        <taxon>Glycomycetaceae</taxon>
        <taxon>Glycomyces</taxon>
    </lineage>
</organism>
<name>A0ABV7PYV7_9ACTN</name>
<dbReference type="Proteomes" id="UP001595712">
    <property type="component" value="Unassembled WGS sequence"/>
</dbReference>
<accession>A0ABV7PYV7</accession>
<keyword evidence="2" id="KW-1185">Reference proteome</keyword>
<dbReference type="InterPro" id="IPR007061">
    <property type="entry name" value="MST-like"/>
</dbReference>
<dbReference type="InterPro" id="IPR034660">
    <property type="entry name" value="DinB/YfiT-like"/>
</dbReference>
<sequence>MTDIKARLQHDLQQCRDGLLWKLDGLGEYDLRRPVTPTGTNLLGLVKHVGGIVSGYLGEVLGRPVGDPPPWFADDPDEPNVDMWARPDETSEAVIDFYHNAWAHAAATVEALDLDTTGTVPWWPAEHGEVTLHQMIVLIIRETNRHTGHADIIRELIDGTAGLRPDFDGLPEGDGTWWADYRDRLEQAAHQAAGRPD</sequence>
<gene>
    <name evidence="1" type="ORF">ACFO8M_06610</name>
</gene>
<dbReference type="Pfam" id="PF04978">
    <property type="entry name" value="MST"/>
    <property type="match status" value="1"/>
</dbReference>
<protein>
    <submittedName>
        <fullName evidence="1">DinB family protein</fullName>
    </submittedName>
</protein>
<dbReference type="SUPFAM" id="SSF109854">
    <property type="entry name" value="DinB/YfiT-like putative metalloenzymes"/>
    <property type="match status" value="1"/>
</dbReference>
<proteinExistence type="predicted"/>